<dbReference type="EMBL" id="CAJVPJ010001533">
    <property type="protein sequence ID" value="CAG8595059.1"/>
    <property type="molecule type" value="Genomic_DNA"/>
</dbReference>
<feature type="region of interest" description="Disordered" evidence="1">
    <location>
        <begin position="1"/>
        <end position="20"/>
    </location>
</feature>
<keyword evidence="3" id="KW-1185">Reference proteome</keyword>
<comment type="caution">
    <text evidence="2">The sequence shown here is derived from an EMBL/GenBank/DDBJ whole genome shotgun (WGS) entry which is preliminary data.</text>
</comment>
<accession>A0A9N9CCB1</accession>
<evidence type="ECO:0000313" key="3">
    <source>
        <dbReference type="Proteomes" id="UP000789572"/>
    </source>
</evidence>
<feature type="region of interest" description="Disordered" evidence="1">
    <location>
        <begin position="221"/>
        <end position="251"/>
    </location>
</feature>
<gene>
    <name evidence="2" type="ORF">POCULU_LOCUS7171</name>
</gene>
<sequence>MSTTKIKGKGPALTPQQANKVPSVKKVSPFAFSNTECKLKFDAYISNRDVPKTDPHNSLFFDLRNLPVSEEQLFEALKDEINGIAFRQESNFLEITLKNPSLAKTLLVEGITINEKLIIPLSPKETAPRTLRVKMANVPLHLPRKKLEQDITNHWAQYAIPPEVQALQAPVTWEYENATVLATWRGAPPSCLSCKTAGHYSSVCPTFPPKKTMAETLKKSISKNKTKPPKPVEHQTTTTIASSSKSNMTPSISQAGYNSQQFHTPLQQPQTYMSYAAITIAAPDTPTPLPKNQAKVYYPQLVLQGNKGSLPLSAP</sequence>
<dbReference type="AlphaFoldDB" id="A0A9N9CCB1"/>
<reference evidence="2" key="1">
    <citation type="submission" date="2021-06" db="EMBL/GenBank/DDBJ databases">
        <authorList>
            <person name="Kallberg Y."/>
            <person name="Tangrot J."/>
            <person name="Rosling A."/>
        </authorList>
    </citation>
    <scope>NUCLEOTIDE SEQUENCE</scope>
    <source>
        <strain evidence="2">IA702</strain>
    </source>
</reference>
<evidence type="ECO:0000256" key="1">
    <source>
        <dbReference type="SAM" id="MobiDB-lite"/>
    </source>
</evidence>
<name>A0A9N9CCB1_9GLOM</name>
<organism evidence="2 3">
    <name type="scientific">Paraglomus occultum</name>
    <dbReference type="NCBI Taxonomy" id="144539"/>
    <lineage>
        <taxon>Eukaryota</taxon>
        <taxon>Fungi</taxon>
        <taxon>Fungi incertae sedis</taxon>
        <taxon>Mucoromycota</taxon>
        <taxon>Glomeromycotina</taxon>
        <taxon>Glomeromycetes</taxon>
        <taxon>Paraglomerales</taxon>
        <taxon>Paraglomeraceae</taxon>
        <taxon>Paraglomus</taxon>
    </lineage>
</organism>
<evidence type="ECO:0000313" key="2">
    <source>
        <dbReference type="EMBL" id="CAG8595059.1"/>
    </source>
</evidence>
<dbReference type="Proteomes" id="UP000789572">
    <property type="component" value="Unassembled WGS sequence"/>
</dbReference>
<feature type="non-terminal residue" evidence="2">
    <location>
        <position position="1"/>
    </location>
</feature>
<proteinExistence type="predicted"/>
<protein>
    <submittedName>
        <fullName evidence="2">4201_t:CDS:1</fullName>
    </submittedName>
</protein>
<feature type="compositionally biased region" description="Polar residues" evidence="1">
    <location>
        <begin position="234"/>
        <end position="251"/>
    </location>
</feature>